<evidence type="ECO:0000313" key="3">
    <source>
        <dbReference type="Proteomes" id="UP000777482"/>
    </source>
</evidence>
<proteinExistence type="predicted"/>
<evidence type="ECO:0000313" key="2">
    <source>
        <dbReference type="EMBL" id="KAG0663553.1"/>
    </source>
</evidence>
<dbReference type="InterPro" id="IPR009571">
    <property type="entry name" value="SUR7/Rim9-like_fungi"/>
</dbReference>
<feature type="transmembrane region" description="Helical" evidence="1">
    <location>
        <begin position="166"/>
        <end position="190"/>
    </location>
</feature>
<comment type="caution">
    <text evidence="2">The sequence shown here is derived from an EMBL/GenBank/DDBJ whole genome shotgun (WGS) entry which is preliminary data.</text>
</comment>
<dbReference type="GO" id="GO:0005886">
    <property type="term" value="C:plasma membrane"/>
    <property type="evidence" value="ECO:0007669"/>
    <property type="project" value="InterPro"/>
</dbReference>
<keyword evidence="1" id="KW-0472">Membrane</keyword>
<dbReference type="Pfam" id="PF06687">
    <property type="entry name" value="SUR7"/>
    <property type="match status" value="1"/>
</dbReference>
<keyword evidence="1" id="KW-1133">Transmembrane helix</keyword>
<dbReference type="Proteomes" id="UP000777482">
    <property type="component" value="Unassembled WGS sequence"/>
</dbReference>
<keyword evidence="3" id="KW-1185">Reference proteome</keyword>
<evidence type="ECO:0000256" key="1">
    <source>
        <dbReference type="SAM" id="Phobius"/>
    </source>
</evidence>
<feature type="transmembrane region" description="Helical" evidence="1">
    <location>
        <begin position="12"/>
        <end position="31"/>
    </location>
</feature>
<reference evidence="2 3" key="1">
    <citation type="submission" date="2020-11" db="EMBL/GenBank/DDBJ databases">
        <title>Kefir isolates.</title>
        <authorList>
            <person name="Marcisauskas S."/>
            <person name="Kim Y."/>
            <person name="Blasche S."/>
        </authorList>
    </citation>
    <scope>NUCLEOTIDE SEQUENCE [LARGE SCALE GENOMIC DNA]</scope>
    <source>
        <strain evidence="2 3">KR</strain>
    </source>
</reference>
<gene>
    <name evidence="2" type="ORF">C6P46_002449</name>
</gene>
<keyword evidence="1" id="KW-0812">Transmembrane</keyword>
<feature type="transmembrane region" description="Helical" evidence="1">
    <location>
        <begin position="126"/>
        <end position="146"/>
    </location>
</feature>
<accession>A0A9P6W5Z3</accession>
<dbReference type="OrthoDB" id="2498133at2759"/>
<sequence>MVSLRLNNSPRVPSFWGPFTLGAVLMLISNFSEPIWQNFYVIRGTALNTSVKVGAWGVCTRLRNTTGVNGPTTWCSDKHVGYTYYVELNTTGIQQFPTIDDDATLLGTNASPTNRVEIIGSGATSIYWIHVAATIAGGLAVLSLILKPKQLGSEDSRLFALQKSGVVTILLAITASLLSFISFIVELAVAIPARNRLNDVPGVTGHLGNIQWFSLPSSLVMLVGILSVLLRSTVQHEYVDL</sequence>
<organism evidence="2 3">
    <name type="scientific">Rhodotorula mucilaginosa</name>
    <name type="common">Yeast</name>
    <name type="synonym">Rhodotorula rubra</name>
    <dbReference type="NCBI Taxonomy" id="5537"/>
    <lineage>
        <taxon>Eukaryota</taxon>
        <taxon>Fungi</taxon>
        <taxon>Dikarya</taxon>
        <taxon>Basidiomycota</taxon>
        <taxon>Pucciniomycotina</taxon>
        <taxon>Microbotryomycetes</taxon>
        <taxon>Sporidiobolales</taxon>
        <taxon>Sporidiobolaceae</taxon>
        <taxon>Rhodotorula</taxon>
    </lineage>
</organism>
<protein>
    <submittedName>
        <fullName evidence="2">Uncharacterized protein</fullName>
    </submittedName>
</protein>
<feature type="transmembrane region" description="Helical" evidence="1">
    <location>
        <begin position="210"/>
        <end position="230"/>
    </location>
</feature>
<name>A0A9P6W5Z3_RHOMI</name>
<dbReference type="AlphaFoldDB" id="A0A9P6W5Z3"/>
<dbReference type="EMBL" id="PUHQ01000019">
    <property type="protein sequence ID" value="KAG0663553.1"/>
    <property type="molecule type" value="Genomic_DNA"/>
</dbReference>